<dbReference type="PROSITE" id="PS00486">
    <property type="entry name" value="DNA_MISMATCH_REPAIR_2"/>
    <property type="match status" value="1"/>
</dbReference>
<feature type="coiled-coil region" evidence="5">
    <location>
        <begin position="143"/>
        <end position="170"/>
    </location>
</feature>
<evidence type="ECO:0000313" key="8">
    <source>
        <dbReference type="Proteomes" id="UP001315967"/>
    </source>
</evidence>
<evidence type="ECO:0000256" key="5">
    <source>
        <dbReference type="SAM" id="Coils"/>
    </source>
</evidence>
<dbReference type="InterPro" id="IPR036187">
    <property type="entry name" value="DNA_mismatch_repair_MutS_sf"/>
</dbReference>
<evidence type="ECO:0000313" key="7">
    <source>
        <dbReference type="EMBL" id="UUX35117.1"/>
    </source>
</evidence>
<dbReference type="InterPro" id="IPR005747">
    <property type="entry name" value="MutS2"/>
</dbReference>
<name>A0ABY5P8P0_9LACT</name>
<organism evidence="7 8">
    <name type="scientific">Fundicoccus culcitae</name>
    <dbReference type="NCBI Taxonomy" id="2969821"/>
    <lineage>
        <taxon>Bacteria</taxon>
        <taxon>Bacillati</taxon>
        <taxon>Bacillota</taxon>
        <taxon>Bacilli</taxon>
        <taxon>Lactobacillales</taxon>
        <taxon>Aerococcaceae</taxon>
        <taxon>Fundicoccus</taxon>
    </lineage>
</organism>
<accession>A0ABY5P8P0</accession>
<evidence type="ECO:0000256" key="2">
    <source>
        <dbReference type="ARBA" id="ARBA00022759"/>
    </source>
</evidence>
<gene>
    <name evidence="7" type="ORF">NRE15_05610</name>
</gene>
<keyword evidence="5" id="KW-0175">Coiled coil</keyword>
<keyword evidence="2 7" id="KW-0255">Endonuclease</keyword>
<dbReference type="InterPro" id="IPR027417">
    <property type="entry name" value="P-loop_NTPase"/>
</dbReference>
<keyword evidence="2 7" id="KW-0540">Nuclease</keyword>
<dbReference type="PANTHER" id="PTHR48466">
    <property type="entry name" value="OS10G0509000 PROTEIN-RELATED"/>
    <property type="match status" value="1"/>
</dbReference>
<dbReference type="RefSeq" id="WP_313794610.1">
    <property type="nucleotide sequence ID" value="NZ_CP102453.1"/>
</dbReference>
<keyword evidence="2 7" id="KW-0378">Hydrolase</keyword>
<evidence type="ECO:0000256" key="1">
    <source>
        <dbReference type="ARBA" id="ARBA00022741"/>
    </source>
</evidence>
<dbReference type="InterPro" id="IPR007696">
    <property type="entry name" value="DNA_mismatch_repair_MutS_core"/>
</dbReference>
<protein>
    <submittedName>
        <fullName evidence="7">Endonuclease MutS2</fullName>
    </submittedName>
</protein>
<evidence type="ECO:0000256" key="3">
    <source>
        <dbReference type="ARBA" id="ARBA00022840"/>
    </source>
</evidence>
<sequence>MNQNTYEKLEYDTLRDHVTTFCVSELGKKKMQDLNPSPRLDVVQNRLAETTQARAILDMGTRVPFMGLTSIDVTIDKVEKGMILSASELFGVADFLRGCRSIKQFMNNKAFQAPLLVAYAKGMTSLSHVEDAIYFAISHNRVDSQADKQLKKVRQQIETTEQKIKDRLNKYLSSSTYKNYIQEFVISVKDQRYTIPIKAAYKNQVDGTIVETSSRESTVFIEPTAVNKYNQELAGLRAEESMLEYQILATLTGSVAEYLREIQQNIDLIAHYDMVFAKAKYSKSIEGMEPRINAEGRVRLVGCVHPLLTGNVVPLDFEIGEDYRSLVITGPNAGGKTIVLKTIGLVTLAVMSGLHIRCEAGTDVAVFDKIFVDMGDNQSLENALSTFSSHMQNLSQILRDTGRNTLLLLDEIGSGTEPNEGAGLAIALLEEFYLKGALTVATTHYGEIKAFSEQHPAFMNAAMQFNQETLEPLYKLLIGQSGASNALWIARKMQIPEAVLDRAAEYIATKEYRMELLAEGEATPKKKVVAADSKPTVTFSRGDRVKLLDHDDFGLIYDAEVDDYNNVAVFYQSEVINVHVKRLSVVGRAADLYPADYDLETLFVDFQTRKFEHDLERGSKKLRRQMAKEQRARKKD</sequence>
<keyword evidence="4" id="KW-0238">DNA-binding</keyword>
<dbReference type="NCBIfam" id="TIGR01069">
    <property type="entry name" value="mutS2"/>
    <property type="match status" value="1"/>
</dbReference>
<keyword evidence="1" id="KW-0547">Nucleotide-binding</keyword>
<dbReference type="PIRSF" id="PIRSF005814">
    <property type="entry name" value="MutS_YshD"/>
    <property type="match status" value="1"/>
</dbReference>
<dbReference type="Pfam" id="PF00488">
    <property type="entry name" value="MutS_V"/>
    <property type="match status" value="1"/>
</dbReference>
<dbReference type="SMART" id="SM00534">
    <property type="entry name" value="MUTSac"/>
    <property type="match status" value="1"/>
</dbReference>
<dbReference type="InterPro" id="IPR000432">
    <property type="entry name" value="DNA_mismatch_repair_MutS_C"/>
</dbReference>
<keyword evidence="3" id="KW-0067">ATP-binding</keyword>
<dbReference type="Gene3D" id="3.40.50.300">
    <property type="entry name" value="P-loop containing nucleotide triphosphate hydrolases"/>
    <property type="match status" value="1"/>
</dbReference>
<feature type="domain" description="DNA mismatch repair proteins mutS family" evidence="6">
    <location>
        <begin position="405"/>
        <end position="421"/>
    </location>
</feature>
<dbReference type="SMART" id="SM00533">
    <property type="entry name" value="MUTSd"/>
    <property type="match status" value="1"/>
</dbReference>
<dbReference type="EMBL" id="CP102453">
    <property type="protein sequence ID" value="UUX35117.1"/>
    <property type="molecule type" value="Genomic_DNA"/>
</dbReference>
<evidence type="ECO:0000259" key="6">
    <source>
        <dbReference type="PROSITE" id="PS00486"/>
    </source>
</evidence>
<dbReference type="Proteomes" id="UP001315967">
    <property type="component" value="Chromosome"/>
</dbReference>
<proteinExistence type="predicted"/>
<dbReference type="GO" id="GO:0004519">
    <property type="term" value="F:endonuclease activity"/>
    <property type="evidence" value="ECO:0007669"/>
    <property type="project" value="UniProtKB-KW"/>
</dbReference>
<dbReference type="SUPFAM" id="SSF52540">
    <property type="entry name" value="P-loop containing nucleoside triphosphate hydrolases"/>
    <property type="match status" value="1"/>
</dbReference>
<dbReference type="SUPFAM" id="SSF48334">
    <property type="entry name" value="DNA repair protein MutS, domain III"/>
    <property type="match status" value="1"/>
</dbReference>
<dbReference type="InterPro" id="IPR045076">
    <property type="entry name" value="MutS"/>
</dbReference>
<dbReference type="PANTHER" id="PTHR48466:SF2">
    <property type="entry name" value="OS10G0509000 PROTEIN"/>
    <property type="match status" value="1"/>
</dbReference>
<reference evidence="7 8" key="1">
    <citation type="submission" date="2022-08" db="EMBL/GenBank/DDBJ databases">
        <title>Aerococcaceae sp. nov isolated from spoiled eye mask.</title>
        <authorList>
            <person name="Zhou G."/>
            <person name="Xie X.-B."/>
            <person name="Shi Q.-S."/>
            <person name="Wang Y.-S."/>
            <person name="Wen X."/>
            <person name="Peng H."/>
            <person name="Yang X.-J."/>
            <person name="Tao H.-B."/>
            <person name="Huang X.-M."/>
        </authorList>
    </citation>
    <scope>NUCLEOTIDE SEQUENCE [LARGE SCALE GENOMIC DNA]</scope>
    <source>
        <strain evidence="8">DM20194951</strain>
    </source>
</reference>
<keyword evidence="8" id="KW-1185">Reference proteome</keyword>
<evidence type="ECO:0000256" key="4">
    <source>
        <dbReference type="ARBA" id="ARBA00023125"/>
    </source>
</evidence>